<feature type="compositionally biased region" description="Low complexity" evidence="1">
    <location>
        <begin position="8"/>
        <end position="23"/>
    </location>
</feature>
<reference evidence="3" key="1">
    <citation type="submission" date="2022-06" db="EMBL/GenBank/DDBJ databases">
        <authorList>
            <consortium name="SYNGENTA / RWTH Aachen University"/>
        </authorList>
    </citation>
    <scope>NUCLEOTIDE SEQUENCE</scope>
</reference>
<dbReference type="EMBL" id="CALTRL010000742">
    <property type="protein sequence ID" value="CAH7669499.1"/>
    <property type="molecule type" value="Genomic_DNA"/>
</dbReference>
<evidence type="ECO:0000313" key="4">
    <source>
        <dbReference type="Proteomes" id="UP001153365"/>
    </source>
</evidence>
<evidence type="ECO:0000256" key="2">
    <source>
        <dbReference type="SAM" id="Phobius"/>
    </source>
</evidence>
<dbReference type="AlphaFoldDB" id="A0AAV0APH8"/>
<keyword evidence="2" id="KW-0812">Transmembrane</keyword>
<protein>
    <submittedName>
        <fullName evidence="3">Uncharacterized protein</fullName>
    </submittedName>
</protein>
<keyword evidence="4" id="KW-1185">Reference proteome</keyword>
<evidence type="ECO:0000256" key="1">
    <source>
        <dbReference type="SAM" id="MobiDB-lite"/>
    </source>
</evidence>
<name>A0AAV0APH8_PHAPC</name>
<feature type="transmembrane region" description="Helical" evidence="2">
    <location>
        <begin position="39"/>
        <end position="60"/>
    </location>
</feature>
<accession>A0AAV0APH8</accession>
<comment type="caution">
    <text evidence="3">The sequence shown here is derived from an EMBL/GenBank/DDBJ whole genome shotgun (WGS) entry which is preliminary data.</text>
</comment>
<evidence type="ECO:0000313" key="3">
    <source>
        <dbReference type="EMBL" id="CAH7669499.1"/>
    </source>
</evidence>
<keyword evidence="2" id="KW-1133">Transmembrane helix</keyword>
<feature type="region of interest" description="Disordered" evidence="1">
    <location>
        <begin position="1"/>
        <end position="23"/>
    </location>
</feature>
<organism evidence="3 4">
    <name type="scientific">Phakopsora pachyrhizi</name>
    <name type="common">Asian soybean rust disease fungus</name>
    <dbReference type="NCBI Taxonomy" id="170000"/>
    <lineage>
        <taxon>Eukaryota</taxon>
        <taxon>Fungi</taxon>
        <taxon>Dikarya</taxon>
        <taxon>Basidiomycota</taxon>
        <taxon>Pucciniomycotina</taxon>
        <taxon>Pucciniomycetes</taxon>
        <taxon>Pucciniales</taxon>
        <taxon>Phakopsoraceae</taxon>
        <taxon>Phakopsora</taxon>
    </lineage>
</organism>
<proteinExistence type="predicted"/>
<dbReference type="Proteomes" id="UP001153365">
    <property type="component" value="Unassembled WGS sequence"/>
</dbReference>
<sequence length="175" mass="19928">MASSRIESNYQQLPPSSSSSNSYGQRVYKSRWTRDRFRFIILRLILPIILLSIIITLFSISSLNQSSLTLIDQCKDDNCLSWDRLHELAQRIGFDLSVKKLGTQSDQSSCVDAVVKATDLYSSAVLWGPDFKGWQSSKTLTKNIKNQFGSESYFDAVLVYFNNNQVKFLKIDPIP</sequence>
<gene>
    <name evidence="3" type="ORF">PPACK8108_LOCUS4122</name>
</gene>
<keyword evidence="2" id="KW-0472">Membrane</keyword>